<name>A0A7X3JXW6_9BACL</name>
<keyword evidence="3" id="KW-1185">Reference proteome</keyword>
<organism evidence="2 3">
    <name type="scientific">Paenibacillus lutrae</name>
    <dbReference type="NCBI Taxonomy" id="2078573"/>
    <lineage>
        <taxon>Bacteria</taxon>
        <taxon>Bacillati</taxon>
        <taxon>Bacillota</taxon>
        <taxon>Bacilli</taxon>
        <taxon>Bacillales</taxon>
        <taxon>Paenibacillaceae</taxon>
        <taxon>Paenibacillus</taxon>
    </lineage>
</organism>
<feature type="region of interest" description="Disordered" evidence="1">
    <location>
        <begin position="121"/>
        <end position="141"/>
    </location>
</feature>
<dbReference type="OrthoDB" id="2665147at2"/>
<evidence type="ECO:0000313" key="2">
    <source>
        <dbReference type="EMBL" id="MVO98446.1"/>
    </source>
</evidence>
<sequence>MNKIRHAKVLKVTKDAGIKVADVEFALEGFQQPLMARLKQSSSSLQAAAAAGRGEEDLVIGDIYRSEGDHSFDWYNNNEPSAYKEISAELFAAAGTGTEDQREQLKRQLLEYGDVKHELQSGFEGAPSDVAGESGDSSLLI</sequence>
<accession>A0A7X3JXW6</accession>
<dbReference type="RefSeq" id="WP_157332705.1">
    <property type="nucleotide sequence ID" value="NZ_RHLK01000002.1"/>
</dbReference>
<dbReference type="Proteomes" id="UP000490800">
    <property type="component" value="Unassembled WGS sequence"/>
</dbReference>
<dbReference type="EMBL" id="RHLK01000002">
    <property type="protein sequence ID" value="MVO98446.1"/>
    <property type="molecule type" value="Genomic_DNA"/>
</dbReference>
<proteinExistence type="predicted"/>
<evidence type="ECO:0000313" key="3">
    <source>
        <dbReference type="Proteomes" id="UP000490800"/>
    </source>
</evidence>
<protein>
    <submittedName>
        <fullName evidence="2">Uncharacterized protein</fullName>
    </submittedName>
</protein>
<gene>
    <name evidence="2" type="ORF">EDM21_02680</name>
</gene>
<comment type="caution">
    <text evidence="2">The sequence shown here is derived from an EMBL/GenBank/DDBJ whole genome shotgun (WGS) entry which is preliminary data.</text>
</comment>
<dbReference type="AlphaFoldDB" id="A0A7X3JXW6"/>
<evidence type="ECO:0000256" key="1">
    <source>
        <dbReference type="SAM" id="MobiDB-lite"/>
    </source>
</evidence>
<reference evidence="2 3" key="1">
    <citation type="journal article" date="2019" name="Microorganisms">
        <title>Paenibacillus lutrae sp. nov., A Chitinolytic Species Isolated from A River Otter in Castril Natural Park, Granada, Spain.</title>
        <authorList>
            <person name="Rodriguez M."/>
            <person name="Reina J.C."/>
            <person name="Bejar V."/>
            <person name="Llamas I."/>
        </authorList>
    </citation>
    <scope>NUCLEOTIDE SEQUENCE [LARGE SCALE GENOMIC DNA]</scope>
    <source>
        <strain evidence="2 3">N10</strain>
    </source>
</reference>